<dbReference type="InterPro" id="IPR023214">
    <property type="entry name" value="HAD_sf"/>
</dbReference>
<dbReference type="GO" id="GO:0019903">
    <property type="term" value="F:protein phosphatase binding"/>
    <property type="evidence" value="ECO:0007669"/>
    <property type="project" value="TreeGrafter"/>
</dbReference>
<dbReference type="AlphaFoldDB" id="A0A7I8W5U2"/>
<dbReference type="GO" id="GO:2001244">
    <property type="term" value="P:positive regulation of intrinsic apoptotic signaling pathway"/>
    <property type="evidence" value="ECO:0007669"/>
    <property type="project" value="TreeGrafter"/>
</dbReference>
<dbReference type="EMBL" id="CAJFCJ010000019">
    <property type="protein sequence ID" value="CAD5123459.1"/>
    <property type="molecule type" value="Genomic_DNA"/>
</dbReference>
<dbReference type="Proteomes" id="UP000549394">
    <property type="component" value="Unassembled WGS sequence"/>
</dbReference>
<feature type="domain" description="Tyrosine-protein phosphatase" evidence="2">
    <location>
        <begin position="161"/>
        <end position="304"/>
    </location>
</feature>
<feature type="domain" description="Rhodanese" evidence="3">
    <location>
        <begin position="50"/>
        <end position="144"/>
    </location>
</feature>
<dbReference type="GO" id="GO:0001691">
    <property type="term" value="F:pseudophosphatase activity"/>
    <property type="evidence" value="ECO:0007669"/>
    <property type="project" value="TreeGrafter"/>
</dbReference>
<evidence type="ECO:0000313" key="5">
    <source>
        <dbReference type="Proteomes" id="UP000549394"/>
    </source>
</evidence>
<dbReference type="InterPro" id="IPR001763">
    <property type="entry name" value="Rhodanese-like_dom"/>
</dbReference>
<evidence type="ECO:0000259" key="3">
    <source>
        <dbReference type="PROSITE" id="PS50206"/>
    </source>
</evidence>
<sequence>MKPIDFILPTELYNLINRKGQYPAISDPNYVLLLGMNRVSIILFFSLKIFIILDSRSEHDFNESHILMAKNCKMNEHNEYIVPEEAELECKQTIIIYDNNTASIRDNGDAITCSQRIWLMGSRFTVLILKGGYEHFSALYPFMRTQKILWTPKELDEFKTYPIEVIPNLLYLGDWRQANAAYIQKDLKITGHVNCTQTPGTFFCDVGKNLVQVYVNDENSSDINPYFDDVTNFIQSHKYLGGRVLVFSDKGMSRSSAFCLACIMKERMIPLREARADLRACSPWAEPLKVYIDALILYEDKIFTQYEEQLAKLKQEEDSALPPPVERTTLSMRFLRNYGLVVKIFRQFHCSALKSMATRHLRNSNMVVLVDMDCVICDFEGYFLECYQKIYPEDPYIALGKRNQFYLTDQYSELGEEYGNKAKSIFSSEGFFQNIPPIPKAIDSLKEMSGMDGVSVFLCTSPMRSYKYCAFQWVEQYFGRSWIDKLILTRDKTVVYGNLLIDDKPRIFGALKSPPWDHILFRACHNTSIRAPGRKTSAKSVLESWSDDWKSLIDNKKRELS</sequence>
<accession>A0A7I8W5U2</accession>
<dbReference type="InterPro" id="IPR036412">
    <property type="entry name" value="HAD-like_sf"/>
</dbReference>
<dbReference type="GO" id="GO:0009264">
    <property type="term" value="P:deoxyribonucleotide catabolic process"/>
    <property type="evidence" value="ECO:0007669"/>
    <property type="project" value="InterPro"/>
</dbReference>
<gene>
    <name evidence="4" type="ORF">DGYR_LOCUS11138</name>
</gene>
<dbReference type="SUPFAM" id="SSF56784">
    <property type="entry name" value="HAD-like"/>
    <property type="match status" value="1"/>
</dbReference>
<dbReference type="SUPFAM" id="SSF52821">
    <property type="entry name" value="Rhodanese/Cell cycle control phosphatase"/>
    <property type="match status" value="1"/>
</dbReference>
<dbReference type="InterPro" id="IPR010708">
    <property type="entry name" value="5'(3')-deoxyribonucleotidase"/>
</dbReference>
<dbReference type="SUPFAM" id="SSF52799">
    <property type="entry name" value="(Phosphotyrosine protein) phosphatases II"/>
    <property type="match status" value="1"/>
</dbReference>
<dbReference type="InterPro" id="IPR053272">
    <property type="entry name" value="STY_interacting-like"/>
</dbReference>
<protein>
    <submittedName>
        <fullName evidence="4">DgyrCDS11805</fullName>
    </submittedName>
</protein>
<dbReference type="Gene3D" id="3.40.50.1000">
    <property type="entry name" value="HAD superfamily/HAD-like"/>
    <property type="match status" value="1"/>
</dbReference>
<dbReference type="Pfam" id="PF06941">
    <property type="entry name" value="NT5C"/>
    <property type="match status" value="1"/>
</dbReference>
<evidence type="ECO:0000313" key="4">
    <source>
        <dbReference type="EMBL" id="CAD5123459.1"/>
    </source>
</evidence>
<dbReference type="SFLD" id="SFLDG01145">
    <property type="entry name" value="C1.2.1"/>
    <property type="match status" value="1"/>
</dbReference>
<dbReference type="PROSITE" id="PS50054">
    <property type="entry name" value="TYR_PHOSPHATASE_DUAL"/>
    <property type="match status" value="1"/>
</dbReference>
<dbReference type="GO" id="GO:0005739">
    <property type="term" value="C:mitochondrion"/>
    <property type="evidence" value="ECO:0007669"/>
    <property type="project" value="TreeGrafter"/>
</dbReference>
<keyword evidence="5" id="KW-1185">Reference proteome</keyword>
<dbReference type="PANTHER" id="PTHR46659:SF1">
    <property type="entry name" value="SERINE_THREONINE_TYROSINE-INTERACTING-LIKE PROTEIN 1"/>
    <property type="match status" value="1"/>
</dbReference>
<dbReference type="GO" id="GO:0004864">
    <property type="term" value="F:protein phosphatase inhibitor activity"/>
    <property type="evidence" value="ECO:0007669"/>
    <property type="project" value="TreeGrafter"/>
</dbReference>
<dbReference type="InterPro" id="IPR020422">
    <property type="entry name" value="TYR_PHOSPHATASE_DUAL_dom"/>
</dbReference>
<evidence type="ECO:0000259" key="2">
    <source>
        <dbReference type="PROSITE" id="PS50054"/>
    </source>
</evidence>
<dbReference type="SMART" id="SM00195">
    <property type="entry name" value="DSPc"/>
    <property type="match status" value="1"/>
</dbReference>
<dbReference type="InterPro" id="IPR036873">
    <property type="entry name" value="Rhodanese-like_dom_sf"/>
</dbReference>
<organism evidence="4 5">
    <name type="scientific">Dimorphilus gyrociliatus</name>
    <dbReference type="NCBI Taxonomy" id="2664684"/>
    <lineage>
        <taxon>Eukaryota</taxon>
        <taxon>Metazoa</taxon>
        <taxon>Spiralia</taxon>
        <taxon>Lophotrochozoa</taxon>
        <taxon>Annelida</taxon>
        <taxon>Polychaeta</taxon>
        <taxon>Polychaeta incertae sedis</taxon>
        <taxon>Dinophilidae</taxon>
        <taxon>Dimorphilus</taxon>
    </lineage>
</organism>
<dbReference type="Gene3D" id="3.90.190.10">
    <property type="entry name" value="Protein tyrosine phosphatase superfamily"/>
    <property type="match status" value="1"/>
</dbReference>
<dbReference type="Pfam" id="PF00581">
    <property type="entry name" value="Rhodanese"/>
    <property type="match status" value="1"/>
</dbReference>
<reference evidence="4 5" key="1">
    <citation type="submission" date="2020-08" db="EMBL/GenBank/DDBJ databases">
        <authorList>
            <person name="Hejnol A."/>
        </authorList>
    </citation>
    <scope>NUCLEOTIDE SEQUENCE [LARGE SCALE GENOMIC DNA]</scope>
</reference>
<dbReference type="OrthoDB" id="10252009at2759"/>
<feature type="active site" description="Nucleophile" evidence="1">
    <location>
        <position position="371"/>
    </location>
</feature>
<dbReference type="SFLD" id="SFLDG01126">
    <property type="entry name" value="C1.2:_Nucleotidase_Like"/>
    <property type="match status" value="1"/>
</dbReference>
<dbReference type="Gene3D" id="3.40.250.10">
    <property type="entry name" value="Rhodanese-like domain"/>
    <property type="match status" value="1"/>
</dbReference>
<dbReference type="InterPro" id="IPR029021">
    <property type="entry name" value="Prot-tyrosine_phosphatase-like"/>
</dbReference>
<dbReference type="InterPro" id="IPR000340">
    <property type="entry name" value="Dual-sp_phosphatase_cat-dom"/>
</dbReference>
<dbReference type="Gene3D" id="1.10.40.40">
    <property type="entry name" value="Deoxyribonucleotidase, domain 2"/>
    <property type="match status" value="1"/>
</dbReference>
<proteinExistence type="predicted"/>
<dbReference type="SFLD" id="SFLDS00003">
    <property type="entry name" value="Haloacid_Dehalogenase"/>
    <property type="match status" value="1"/>
</dbReference>
<dbReference type="PANTHER" id="PTHR46659">
    <property type="entry name" value="SERINE/THREONINE/TYROSINE-INTERACTING-LIKE PROTEIN 1"/>
    <property type="match status" value="1"/>
</dbReference>
<dbReference type="PROSITE" id="PS50206">
    <property type="entry name" value="RHODANESE_3"/>
    <property type="match status" value="1"/>
</dbReference>
<name>A0A7I8W5U2_9ANNE</name>
<comment type="caution">
    <text evidence="4">The sequence shown here is derived from an EMBL/GenBank/DDBJ whole genome shotgun (WGS) entry which is preliminary data.</text>
</comment>
<dbReference type="Pfam" id="PF00782">
    <property type="entry name" value="DSPc"/>
    <property type="match status" value="1"/>
</dbReference>
<evidence type="ECO:0000256" key="1">
    <source>
        <dbReference type="PIRSR" id="PIRSR610708-1"/>
    </source>
</evidence>
<dbReference type="GO" id="GO:0008253">
    <property type="term" value="F:5'-nucleotidase activity"/>
    <property type="evidence" value="ECO:0007669"/>
    <property type="project" value="InterPro"/>
</dbReference>
<dbReference type="GO" id="GO:0062030">
    <property type="term" value="P:negative regulation of stress granule assembly"/>
    <property type="evidence" value="ECO:0007669"/>
    <property type="project" value="TreeGrafter"/>
</dbReference>
<feature type="active site" description="Proton donor" evidence="1">
    <location>
        <position position="373"/>
    </location>
</feature>